<reference evidence="3" key="1">
    <citation type="submission" date="2016-10" db="EMBL/GenBank/DDBJ databases">
        <authorList>
            <person name="de Groot N.N."/>
        </authorList>
    </citation>
    <scope>NUCLEOTIDE SEQUENCE [LARGE SCALE GENOMIC DNA]</scope>
    <source>
        <strain evidence="3">DSM 15758</strain>
    </source>
</reference>
<dbReference type="EMBL" id="MTLN01000005">
    <property type="protein sequence ID" value="ONN71370.1"/>
    <property type="molecule type" value="Genomic_DNA"/>
</dbReference>
<dbReference type="Proteomes" id="UP000183046">
    <property type="component" value="Unassembled WGS sequence"/>
</dbReference>
<comment type="caution">
    <text evidence="2">The sequence shown here is derived from an EMBL/GenBank/DDBJ whole genome shotgun (WGS) entry which is preliminary data.</text>
</comment>
<evidence type="ECO:0000313" key="4">
    <source>
        <dbReference type="Proteomes" id="UP000189310"/>
    </source>
</evidence>
<evidence type="ECO:0000313" key="3">
    <source>
        <dbReference type="Proteomes" id="UP000183046"/>
    </source>
</evidence>
<name>A0A1G5N6V4_9PSED</name>
<evidence type="ECO:0000313" key="1">
    <source>
        <dbReference type="EMBL" id="ONN71370.1"/>
    </source>
</evidence>
<dbReference type="OrthoDB" id="9795763at2"/>
<keyword evidence="4" id="KW-1185">Reference proteome</keyword>
<dbReference type="PANTHER" id="PTHR41774">
    <property type="match status" value="1"/>
</dbReference>
<sequence length="104" mass="11414">MFKLCFYVPDSHLEAVKQAIFAAGGGRIGRYDSCCWQVQGLGQFRPLPGSQPHLGEQGSLEQVAEWRVELVLADEAIARQAVAALKTAHPYETPAYDVVQVLDV</sequence>
<dbReference type="SUPFAM" id="SSF102705">
    <property type="entry name" value="NIF3 (NGG1p interacting factor 3)-like"/>
    <property type="match status" value="1"/>
</dbReference>
<reference evidence="2" key="2">
    <citation type="submission" date="2016-10" db="EMBL/GenBank/DDBJ databases">
        <authorList>
            <person name="Varghese N."/>
            <person name="Submissions S."/>
        </authorList>
    </citation>
    <scope>NUCLEOTIDE SEQUENCE</scope>
    <source>
        <strain evidence="2">DSM 15758</strain>
    </source>
</reference>
<protein>
    <submittedName>
        <fullName evidence="1">NGG1p interacting factor NIF3</fullName>
    </submittedName>
</protein>
<gene>
    <name evidence="1" type="ORF">BVL52_09385</name>
    <name evidence="2" type="ORF">SAMN05216279_104292</name>
</gene>
<dbReference type="InterPro" id="IPR015867">
    <property type="entry name" value="N-reg_PII/ATP_PRibTrfase_C"/>
</dbReference>
<proteinExistence type="predicted"/>
<dbReference type="Gene3D" id="3.30.70.120">
    <property type="match status" value="1"/>
</dbReference>
<dbReference type="FunFam" id="3.30.70.120:FF:000006">
    <property type="entry name" value="GTP cyclohydrolase 1 type 2 homolog"/>
    <property type="match status" value="1"/>
</dbReference>
<organism evidence="2 3">
    <name type="scientific">Pseudomonas oryzihabitans</name>
    <dbReference type="NCBI Taxonomy" id="47885"/>
    <lineage>
        <taxon>Bacteria</taxon>
        <taxon>Pseudomonadati</taxon>
        <taxon>Pseudomonadota</taxon>
        <taxon>Gammaproteobacteria</taxon>
        <taxon>Pseudomonadales</taxon>
        <taxon>Pseudomonadaceae</taxon>
        <taxon>Pseudomonas</taxon>
    </lineage>
</organism>
<dbReference type="InterPro" id="IPR036069">
    <property type="entry name" value="DUF34/NIF3_sf"/>
</dbReference>
<dbReference type="RefSeq" id="WP_074583881.1">
    <property type="nucleotide sequence ID" value="NZ_FMWB01000004.1"/>
</dbReference>
<dbReference type="Proteomes" id="UP000189310">
    <property type="component" value="Unassembled WGS sequence"/>
</dbReference>
<dbReference type="AlphaFoldDB" id="A0A1G5N6V4"/>
<accession>A0A1G5N6V4</accession>
<reference evidence="1 4" key="3">
    <citation type="submission" date="2017-01" db="EMBL/GenBank/DDBJ databases">
        <title>Pseudomonas psychrotolerans genome sequencing and assembly.</title>
        <authorList>
            <person name="Vyas B."/>
            <person name="Mayilraj S."/>
        </authorList>
    </citation>
    <scope>NUCLEOTIDE SEQUENCE [LARGE SCALE GENOMIC DNA]</scope>
    <source>
        <strain evidence="1 4">SDS18</strain>
    </source>
</reference>
<dbReference type="eggNOG" id="COG3323">
    <property type="taxonomic scope" value="Bacteria"/>
</dbReference>
<evidence type="ECO:0000313" key="2">
    <source>
        <dbReference type="EMBL" id="SCZ33072.1"/>
    </source>
</evidence>
<dbReference type="PANTHER" id="PTHR41774:SF1">
    <property type="entry name" value="NGG1P INTERACTING FACTOR NIF3"/>
    <property type="match status" value="1"/>
</dbReference>
<dbReference type="EMBL" id="FMWB01000004">
    <property type="protein sequence ID" value="SCZ33072.1"/>
    <property type="molecule type" value="Genomic_DNA"/>
</dbReference>